<feature type="domain" description="C2H2-type" evidence="10">
    <location>
        <begin position="148"/>
        <end position="176"/>
    </location>
</feature>
<dbReference type="InterPro" id="IPR036236">
    <property type="entry name" value="Znf_C2H2_sf"/>
</dbReference>
<evidence type="ECO:0000256" key="7">
    <source>
        <dbReference type="ARBA" id="ARBA00023242"/>
    </source>
</evidence>
<feature type="domain" description="C2H2-type" evidence="10">
    <location>
        <begin position="282"/>
        <end position="304"/>
    </location>
</feature>
<dbReference type="InterPro" id="IPR051061">
    <property type="entry name" value="Zinc_finger_trans_reg"/>
</dbReference>
<feature type="domain" description="C2H2-type" evidence="10">
    <location>
        <begin position="239"/>
        <end position="269"/>
    </location>
</feature>
<feature type="domain" description="C2H2-type" evidence="10">
    <location>
        <begin position="206"/>
        <end position="233"/>
    </location>
</feature>
<reference evidence="11" key="1">
    <citation type="submission" date="2022-11" db="EMBL/GenBank/DDBJ databases">
        <authorList>
            <person name="Morgan W.R."/>
            <person name="Tartar A."/>
        </authorList>
    </citation>
    <scope>NUCLEOTIDE SEQUENCE</scope>
    <source>
        <strain evidence="11">ARSEF 373</strain>
    </source>
</reference>
<accession>A0AAV2YJB6</accession>
<evidence type="ECO:0000256" key="6">
    <source>
        <dbReference type="ARBA" id="ARBA00023163"/>
    </source>
</evidence>
<evidence type="ECO:0000259" key="10">
    <source>
        <dbReference type="PROSITE" id="PS50157"/>
    </source>
</evidence>
<name>A0AAV2YJB6_9STRA</name>
<evidence type="ECO:0000256" key="4">
    <source>
        <dbReference type="ARBA" id="ARBA00022833"/>
    </source>
</evidence>
<keyword evidence="3 8" id="KW-0863">Zinc-finger</keyword>
<gene>
    <name evidence="11" type="ORF">N0F65_001627</name>
</gene>
<dbReference type="PANTHER" id="PTHR46179:SF13">
    <property type="entry name" value="C2H2-TYPE DOMAIN-CONTAINING PROTEIN"/>
    <property type="match status" value="1"/>
</dbReference>
<feature type="domain" description="C2H2-type" evidence="10">
    <location>
        <begin position="347"/>
        <end position="377"/>
    </location>
</feature>
<keyword evidence="5" id="KW-0805">Transcription regulation</keyword>
<evidence type="ECO:0000256" key="9">
    <source>
        <dbReference type="SAM" id="MobiDB-lite"/>
    </source>
</evidence>
<comment type="caution">
    <text evidence="11">The sequence shown here is derived from an EMBL/GenBank/DDBJ whole genome shotgun (WGS) entry which is preliminary data.</text>
</comment>
<evidence type="ECO:0000256" key="3">
    <source>
        <dbReference type="ARBA" id="ARBA00022771"/>
    </source>
</evidence>
<keyword evidence="2" id="KW-0479">Metal-binding</keyword>
<dbReference type="Gene3D" id="3.30.160.60">
    <property type="entry name" value="Classic Zinc Finger"/>
    <property type="match status" value="5"/>
</dbReference>
<dbReference type="AlphaFoldDB" id="A0AAV2YJB6"/>
<dbReference type="GO" id="GO:0006357">
    <property type="term" value="P:regulation of transcription by RNA polymerase II"/>
    <property type="evidence" value="ECO:0007669"/>
    <property type="project" value="TreeGrafter"/>
</dbReference>
<evidence type="ECO:0000256" key="5">
    <source>
        <dbReference type="ARBA" id="ARBA00023015"/>
    </source>
</evidence>
<keyword evidence="12" id="KW-1185">Reference proteome</keyword>
<comment type="subcellular location">
    <subcellularLocation>
        <location evidence="1">Nucleus</location>
    </subcellularLocation>
</comment>
<feature type="region of interest" description="Disordered" evidence="9">
    <location>
        <begin position="1"/>
        <end position="23"/>
    </location>
</feature>
<dbReference type="SUPFAM" id="SSF57667">
    <property type="entry name" value="beta-beta-alpha zinc fingers"/>
    <property type="match status" value="3"/>
</dbReference>
<feature type="domain" description="C2H2-type" evidence="10">
    <location>
        <begin position="178"/>
        <end position="205"/>
    </location>
</feature>
<dbReference type="GO" id="GO:0005634">
    <property type="term" value="C:nucleus"/>
    <property type="evidence" value="ECO:0007669"/>
    <property type="project" value="UniProtKB-SubCell"/>
</dbReference>
<dbReference type="PROSITE" id="PS00028">
    <property type="entry name" value="ZINC_FINGER_C2H2_1"/>
    <property type="match status" value="7"/>
</dbReference>
<dbReference type="PANTHER" id="PTHR46179">
    <property type="entry name" value="ZINC FINGER PROTEIN"/>
    <property type="match status" value="1"/>
</dbReference>
<dbReference type="FunFam" id="3.30.160.60:FF:000446">
    <property type="entry name" value="Zinc finger protein"/>
    <property type="match status" value="2"/>
</dbReference>
<dbReference type="GO" id="GO:0008270">
    <property type="term" value="F:zinc ion binding"/>
    <property type="evidence" value="ECO:0007669"/>
    <property type="project" value="UniProtKB-KW"/>
</dbReference>
<protein>
    <recommendedName>
        <fullName evidence="10">C2H2-type domain-containing protein</fullName>
    </recommendedName>
</protein>
<dbReference type="Proteomes" id="UP001146120">
    <property type="component" value="Unassembled WGS sequence"/>
</dbReference>
<sequence>MVTATADNGALGSDPNGDLDVPSIYPVQRVGRKRKLVMDSAQSDGAFIKSEPVPLCSDKHQVASNVFVKNEPKYENIKGEAQDGSSVDEGNAADASSAASEAFRCDLEGCTKVFRNEEQAINHVLHKKEHLVRHMRATHEANEHSKQFSCTLCHAAFTYKHALVRHMHRSHTNINKPYQCDVCLLAFKKKSELQAHSYVHTGIYPFPCNECDERFLKRYHLVRHQRRHESAKASQVQVRFCEVDGCEEMFFSKTEEKQHMQEVHGGDDQTHGDGKDAPQLHHVCKVCDRSFPRKQNLRAHLRTHFEPLDDRKLIVCPMPGCDKQYTKRTNMMAHYNAVHDPVKSQRFACPYEGCAGKFGYKKVLAAHIDKIHVNPSPASAKRRRTASPSTKTRLLGENQTATNAPTALFTLPHEQKATSVVPYQEEERETSSSEAVTSWIV</sequence>
<organism evidence="11 12">
    <name type="scientific">Lagenidium giganteum</name>
    <dbReference type="NCBI Taxonomy" id="4803"/>
    <lineage>
        <taxon>Eukaryota</taxon>
        <taxon>Sar</taxon>
        <taxon>Stramenopiles</taxon>
        <taxon>Oomycota</taxon>
        <taxon>Peronosporomycetes</taxon>
        <taxon>Pythiales</taxon>
        <taxon>Pythiaceae</taxon>
    </lineage>
</organism>
<evidence type="ECO:0000256" key="1">
    <source>
        <dbReference type="ARBA" id="ARBA00004123"/>
    </source>
</evidence>
<keyword evidence="4" id="KW-0862">Zinc</keyword>
<dbReference type="EMBL" id="DAKRPA010000275">
    <property type="protein sequence ID" value="DAZ94016.1"/>
    <property type="molecule type" value="Genomic_DNA"/>
</dbReference>
<dbReference type="PROSITE" id="PS50157">
    <property type="entry name" value="ZINC_FINGER_C2H2_2"/>
    <property type="match status" value="7"/>
</dbReference>
<reference evidence="11" key="2">
    <citation type="journal article" date="2023" name="Microbiol Resour">
        <title>Decontamination and Annotation of the Draft Genome Sequence of the Oomycete Lagenidium giganteum ARSEF 373.</title>
        <authorList>
            <person name="Morgan W.R."/>
            <person name="Tartar A."/>
        </authorList>
    </citation>
    <scope>NUCLEOTIDE SEQUENCE</scope>
    <source>
        <strain evidence="11">ARSEF 373</strain>
    </source>
</reference>
<dbReference type="Pfam" id="PF13912">
    <property type="entry name" value="zf-C2H2_6"/>
    <property type="match status" value="1"/>
</dbReference>
<dbReference type="InterPro" id="IPR013087">
    <property type="entry name" value="Znf_C2H2_type"/>
</dbReference>
<proteinExistence type="predicted"/>
<dbReference type="SMART" id="SM00355">
    <property type="entry name" value="ZnF_C2H2"/>
    <property type="match status" value="8"/>
</dbReference>
<keyword evidence="7" id="KW-0539">Nucleus</keyword>
<evidence type="ECO:0000313" key="12">
    <source>
        <dbReference type="Proteomes" id="UP001146120"/>
    </source>
</evidence>
<evidence type="ECO:0000256" key="8">
    <source>
        <dbReference type="PROSITE-ProRule" id="PRU00042"/>
    </source>
</evidence>
<feature type="domain" description="C2H2-type" evidence="10">
    <location>
        <begin position="314"/>
        <end position="344"/>
    </location>
</feature>
<evidence type="ECO:0000313" key="11">
    <source>
        <dbReference type="EMBL" id="DAZ94016.1"/>
    </source>
</evidence>
<dbReference type="Pfam" id="PF00096">
    <property type="entry name" value="zf-C2H2"/>
    <property type="match status" value="1"/>
</dbReference>
<keyword evidence="6" id="KW-0804">Transcription</keyword>
<evidence type="ECO:0000256" key="2">
    <source>
        <dbReference type="ARBA" id="ARBA00022723"/>
    </source>
</evidence>